<keyword evidence="1" id="KW-0489">Methyltransferase</keyword>
<evidence type="ECO:0000313" key="1">
    <source>
        <dbReference type="EMBL" id="MFD1585894.1"/>
    </source>
</evidence>
<dbReference type="Pfam" id="PF13489">
    <property type="entry name" value="Methyltransf_23"/>
    <property type="match status" value="1"/>
</dbReference>
<dbReference type="InterPro" id="IPR029063">
    <property type="entry name" value="SAM-dependent_MTases_sf"/>
</dbReference>
<dbReference type="GO" id="GO:0032259">
    <property type="term" value="P:methylation"/>
    <property type="evidence" value="ECO:0007669"/>
    <property type="project" value="UniProtKB-KW"/>
</dbReference>
<dbReference type="Gene3D" id="3.40.50.150">
    <property type="entry name" value="Vaccinia Virus protein VP39"/>
    <property type="match status" value="1"/>
</dbReference>
<name>A0ABD6C776_9EURY</name>
<gene>
    <name evidence="1" type="ORF">ACFR9U_02785</name>
</gene>
<evidence type="ECO:0000313" key="2">
    <source>
        <dbReference type="Proteomes" id="UP001597119"/>
    </source>
</evidence>
<dbReference type="EC" id="2.1.1.64" evidence="1"/>
<dbReference type="RefSeq" id="WP_247376916.1">
    <property type="nucleotide sequence ID" value="NZ_JALLGV010000003.1"/>
</dbReference>
<organism evidence="1 2">
    <name type="scientific">Halorientalis brevis</name>
    <dbReference type="NCBI Taxonomy" id="1126241"/>
    <lineage>
        <taxon>Archaea</taxon>
        <taxon>Methanobacteriati</taxon>
        <taxon>Methanobacteriota</taxon>
        <taxon>Stenosarchaea group</taxon>
        <taxon>Halobacteria</taxon>
        <taxon>Halobacteriales</taxon>
        <taxon>Haloarculaceae</taxon>
        <taxon>Halorientalis</taxon>
    </lineage>
</organism>
<protein>
    <submittedName>
        <fullName evidence="1">Class I SAM-dependent methyltransferase</fullName>
        <ecNumber evidence="1">2.1.1.222</ecNumber>
        <ecNumber evidence="1">2.1.1.64</ecNumber>
    </submittedName>
</protein>
<reference evidence="1 2" key="1">
    <citation type="journal article" date="2019" name="Int. J. Syst. Evol. Microbiol.">
        <title>The Global Catalogue of Microorganisms (GCM) 10K type strain sequencing project: providing services to taxonomists for standard genome sequencing and annotation.</title>
        <authorList>
            <consortium name="The Broad Institute Genomics Platform"/>
            <consortium name="The Broad Institute Genome Sequencing Center for Infectious Disease"/>
            <person name="Wu L."/>
            <person name="Ma J."/>
        </authorList>
    </citation>
    <scope>NUCLEOTIDE SEQUENCE [LARGE SCALE GENOMIC DNA]</scope>
    <source>
        <strain evidence="1 2">CGMCC 1.12125</strain>
    </source>
</reference>
<dbReference type="GO" id="GO:0061542">
    <property type="term" value="F:3-demethylubiquinol 3-O-methyltransferase activity"/>
    <property type="evidence" value="ECO:0007669"/>
    <property type="project" value="UniProtKB-EC"/>
</dbReference>
<sequence>MNSRIPAILDRVSPEDVVLDVGCVQHSVENENNENWLHKRLSDICREVVGIDVLEEDIRILQERGYTVKHQNAEQFGLDRDFDVIVAGELIEHLANPGKFLDCARAHLKPDGRLLLTTPNPWAVSRF</sequence>
<accession>A0ABD6C776</accession>
<dbReference type="EMBL" id="JBHUDJ010000001">
    <property type="protein sequence ID" value="MFD1585894.1"/>
    <property type="molecule type" value="Genomic_DNA"/>
</dbReference>
<dbReference type="SUPFAM" id="SSF53335">
    <property type="entry name" value="S-adenosyl-L-methionine-dependent methyltransferases"/>
    <property type="match status" value="1"/>
</dbReference>
<dbReference type="CDD" id="cd02440">
    <property type="entry name" value="AdoMet_MTases"/>
    <property type="match status" value="1"/>
</dbReference>
<keyword evidence="1" id="KW-0808">Transferase</keyword>
<keyword evidence="2" id="KW-1185">Reference proteome</keyword>
<proteinExistence type="predicted"/>
<dbReference type="GO" id="GO:0102208">
    <property type="term" value="F:2-polyprenyl-6-hydroxyphenol methylase activity"/>
    <property type="evidence" value="ECO:0007669"/>
    <property type="project" value="UniProtKB-EC"/>
</dbReference>
<dbReference type="EC" id="2.1.1.222" evidence="1"/>
<dbReference type="AlphaFoldDB" id="A0ABD6C776"/>
<dbReference type="Proteomes" id="UP001597119">
    <property type="component" value="Unassembled WGS sequence"/>
</dbReference>
<comment type="caution">
    <text evidence="1">The sequence shown here is derived from an EMBL/GenBank/DDBJ whole genome shotgun (WGS) entry which is preliminary data.</text>
</comment>